<dbReference type="InterPro" id="IPR023058">
    <property type="entry name" value="PPIase_PpiC_CS"/>
</dbReference>
<dbReference type="InterPro" id="IPR027304">
    <property type="entry name" value="Trigger_fact/SurA_dom_sf"/>
</dbReference>
<dbReference type="AlphaFoldDB" id="A0A451B9U5"/>
<name>A0A451B9U5_9GAMM</name>
<dbReference type="InterPro" id="IPR052029">
    <property type="entry name" value="PpiD_chaperone"/>
</dbReference>
<keyword evidence="3" id="KW-0997">Cell inner membrane</keyword>
<dbReference type="PANTHER" id="PTHR47529:SF1">
    <property type="entry name" value="PERIPLASMIC CHAPERONE PPID"/>
    <property type="match status" value="1"/>
</dbReference>
<accession>A0A451B9U5</accession>
<evidence type="ECO:0000256" key="5">
    <source>
        <dbReference type="ARBA" id="ARBA00022989"/>
    </source>
</evidence>
<dbReference type="Pfam" id="PF13624">
    <property type="entry name" value="SurA_N_3"/>
    <property type="match status" value="1"/>
</dbReference>
<sequence>MMQAIRDRAQGWIARLLVLFICIPFALWGIQEYLGTDPNVPVAEIDGDELERRQFQQAYHQQQTRLQNLFGAGFDLRMLDEKELKRNTLNELINDEVLLREGINNGLRIGDQQLARVIQSQPGFQEQGRFSDILYQQRLRMSGYTASGFEHRYRRALLTDQIRIAVAESALVGKQDVDNTVRLRNQKRIISLLTIPKARYAGNQITEEAIGDYYDAHQSQFVTPERISVDYLELTLDDLPNIPAPPEETLHALYESQKADYVEPEQRRARHILIQLDPTANEMAVAMAQERLVKIKQRLEKGDTFESLAKEYSEDTGTASQGGDLGFFGTGVMDPQFEAAAYSLAKGEVSEPVRSQFGFHLIELTDIRPSIVHPFEDIRDKLLQDFQQQRKEQQFFEQAEQLANLTFENPDTLAVAADALGLPIKETGFFDRTGAKSADHAPRDNATNPATPDGITKNRKFINTAFSEDVLTDGNNSEPIELEEYRVVILHRRDHLPPEPKPIKTVWDEISALLDSEKAGEQAAQLGKQLLEELRGGSDMVSISKVHNLTLREKIGIKRADTNESREIVDNAFRMPQSPDGAGLAYDSFIDAKGDIIIIALQDVIEKNLEDDDPSSLRKTTRDTLANTYGDEEYRAYIRTLRAKAKIRLFEENL</sequence>
<evidence type="ECO:0000256" key="11">
    <source>
        <dbReference type="PROSITE-ProRule" id="PRU00278"/>
    </source>
</evidence>
<evidence type="ECO:0000256" key="4">
    <source>
        <dbReference type="ARBA" id="ARBA00022692"/>
    </source>
</evidence>
<evidence type="ECO:0000259" key="14">
    <source>
        <dbReference type="PROSITE" id="PS50198"/>
    </source>
</evidence>
<proteinExistence type="inferred from homology"/>
<keyword evidence="5 13" id="KW-1133">Transmembrane helix</keyword>
<evidence type="ECO:0000256" key="12">
    <source>
        <dbReference type="SAM" id="MobiDB-lite"/>
    </source>
</evidence>
<comment type="subcellular location">
    <subcellularLocation>
        <location evidence="1">Cell inner membrane</location>
        <topology evidence="1">Single-pass type II membrane protein</topology>
        <orientation evidence="1">Periplasmic side</orientation>
    </subcellularLocation>
</comment>
<evidence type="ECO:0000256" key="1">
    <source>
        <dbReference type="ARBA" id="ARBA00004382"/>
    </source>
</evidence>
<keyword evidence="7" id="KW-0143">Chaperone</keyword>
<evidence type="ECO:0000256" key="6">
    <source>
        <dbReference type="ARBA" id="ARBA00023136"/>
    </source>
</evidence>
<keyword evidence="11" id="KW-0697">Rotamase</keyword>
<evidence type="ECO:0000256" key="8">
    <source>
        <dbReference type="ARBA" id="ARBA00038408"/>
    </source>
</evidence>
<protein>
    <recommendedName>
        <fullName evidence="9">Periplasmic chaperone PpiD</fullName>
    </recommendedName>
    <alternativeName>
        <fullName evidence="10">Periplasmic folding chaperone</fullName>
    </alternativeName>
</protein>
<dbReference type="SUPFAM" id="SSF54534">
    <property type="entry name" value="FKBP-like"/>
    <property type="match status" value="1"/>
</dbReference>
<dbReference type="EMBL" id="CAADGH010000014">
    <property type="protein sequence ID" value="VFK75058.1"/>
    <property type="molecule type" value="Genomic_DNA"/>
</dbReference>
<feature type="region of interest" description="Disordered" evidence="12">
    <location>
        <begin position="434"/>
        <end position="458"/>
    </location>
</feature>
<dbReference type="GO" id="GO:0003755">
    <property type="term" value="F:peptidyl-prolyl cis-trans isomerase activity"/>
    <property type="evidence" value="ECO:0007669"/>
    <property type="project" value="UniProtKB-KW"/>
</dbReference>
<organism evidence="16">
    <name type="scientific">Candidatus Kentrum sp. MB</name>
    <dbReference type="NCBI Taxonomy" id="2138164"/>
    <lineage>
        <taxon>Bacteria</taxon>
        <taxon>Pseudomonadati</taxon>
        <taxon>Pseudomonadota</taxon>
        <taxon>Gammaproteobacteria</taxon>
        <taxon>Candidatus Kentrum</taxon>
    </lineage>
</organism>
<dbReference type="EMBL" id="CAADFQ010000013">
    <property type="protein sequence ID" value="VFK30104.1"/>
    <property type="molecule type" value="Genomic_DNA"/>
</dbReference>
<dbReference type="Gene3D" id="3.10.50.40">
    <property type="match status" value="1"/>
</dbReference>
<dbReference type="Gene3D" id="1.10.4030.10">
    <property type="entry name" value="Porin chaperone SurA, peptide-binding domain"/>
    <property type="match status" value="1"/>
</dbReference>
<keyword evidence="2" id="KW-1003">Cell membrane</keyword>
<feature type="compositionally biased region" description="Basic and acidic residues" evidence="12">
    <location>
        <begin position="434"/>
        <end position="443"/>
    </location>
</feature>
<keyword evidence="4 13" id="KW-0812">Transmembrane</keyword>
<evidence type="ECO:0000256" key="2">
    <source>
        <dbReference type="ARBA" id="ARBA00022475"/>
    </source>
</evidence>
<dbReference type="InterPro" id="IPR000297">
    <property type="entry name" value="PPIase_PpiC"/>
</dbReference>
<dbReference type="InterPro" id="IPR046357">
    <property type="entry name" value="PPIase_dom_sf"/>
</dbReference>
<reference evidence="16" key="1">
    <citation type="submission" date="2019-02" db="EMBL/GenBank/DDBJ databases">
        <authorList>
            <person name="Gruber-Vodicka R. H."/>
            <person name="Seah K. B. B."/>
        </authorList>
    </citation>
    <scope>NUCLEOTIDE SEQUENCE</scope>
    <source>
        <strain evidence="16">BECK_BZ198</strain>
        <strain evidence="15">BECK_BZ199</strain>
    </source>
</reference>
<evidence type="ECO:0000256" key="3">
    <source>
        <dbReference type="ARBA" id="ARBA00022519"/>
    </source>
</evidence>
<feature type="domain" description="PpiC" evidence="14">
    <location>
        <begin position="264"/>
        <end position="366"/>
    </location>
</feature>
<evidence type="ECO:0000256" key="13">
    <source>
        <dbReference type="SAM" id="Phobius"/>
    </source>
</evidence>
<evidence type="ECO:0000256" key="10">
    <source>
        <dbReference type="ARBA" id="ARBA00042775"/>
    </source>
</evidence>
<comment type="similarity">
    <text evidence="8">Belongs to the PpiD chaperone family.</text>
</comment>
<dbReference type="Pfam" id="PF00639">
    <property type="entry name" value="Rotamase"/>
    <property type="match status" value="1"/>
</dbReference>
<dbReference type="GO" id="GO:0005886">
    <property type="term" value="C:plasma membrane"/>
    <property type="evidence" value="ECO:0007669"/>
    <property type="project" value="UniProtKB-SubCell"/>
</dbReference>
<feature type="transmembrane region" description="Helical" evidence="13">
    <location>
        <begin position="12"/>
        <end position="30"/>
    </location>
</feature>
<keyword evidence="11 16" id="KW-0413">Isomerase</keyword>
<gene>
    <name evidence="16" type="ORF">BECKMB1821H_GA0114242_101454</name>
    <name evidence="15" type="ORF">BECKMB1821I_GA0114274_101354</name>
</gene>
<evidence type="ECO:0000313" key="16">
    <source>
        <dbReference type="EMBL" id="VFK75058.1"/>
    </source>
</evidence>
<evidence type="ECO:0000256" key="9">
    <source>
        <dbReference type="ARBA" id="ARBA00040743"/>
    </source>
</evidence>
<evidence type="ECO:0000313" key="15">
    <source>
        <dbReference type="EMBL" id="VFK30104.1"/>
    </source>
</evidence>
<dbReference type="PANTHER" id="PTHR47529">
    <property type="entry name" value="PEPTIDYL-PROLYL CIS-TRANS ISOMERASE D"/>
    <property type="match status" value="1"/>
</dbReference>
<dbReference type="PROSITE" id="PS01096">
    <property type="entry name" value="PPIC_PPIASE_1"/>
    <property type="match status" value="1"/>
</dbReference>
<dbReference type="SUPFAM" id="SSF109998">
    <property type="entry name" value="Triger factor/SurA peptide-binding domain-like"/>
    <property type="match status" value="1"/>
</dbReference>
<keyword evidence="6 13" id="KW-0472">Membrane</keyword>
<evidence type="ECO:0000256" key="7">
    <source>
        <dbReference type="ARBA" id="ARBA00023186"/>
    </source>
</evidence>
<dbReference type="PROSITE" id="PS50198">
    <property type="entry name" value="PPIC_PPIASE_2"/>
    <property type="match status" value="1"/>
</dbReference>